<dbReference type="Gene3D" id="1.10.10.2840">
    <property type="entry name" value="PucR C-terminal helix-turn-helix domain"/>
    <property type="match status" value="1"/>
</dbReference>
<dbReference type="PANTHER" id="PTHR33744:SF17">
    <property type="entry name" value="CONSERVED PROTEIN"/>
    <property type="match status" value="1"/>
</dbReference>
<proteinExistence type="predicted"/>
<name>A0A841C6X6_9PSEU</name>
<dbReference type="InterPro" id="IPR042070">
    <property type="entry name" value="PucR_C-HTH_sf"/>
</dbReference>
<dbReference type="InterPro" id="IPR025736">
    <property type="entry name" value="PucR_C-HTH_dom"/>
</dbReference>
<feature type="domain" description="Purine catabolism PurC-like" evidence="1">
    <location>
        <begin position="7"/>
        <end position="123"/>
    </location>
</feature>
<dbReference type="Pfam" id="PF13556">
    <property type="entry name" value="HTH_30"/>
    <property type="match status" value="1"/>
</dbReference>
<gene>
    <name evidence="3" type="ORF">FHS29_000842</name>
</gene>
<evidence type="ECO:0000313" key="3">
    <source>
        <dbReference type="EMBL" id="MBB5954272.1"/>
    </source>
</evidence>
<dbReference type="AlphaFoldDB" id="A0A841C6X6"/>
<dbReference type="Pfam" id="PF07905">
    <property type="entry name" value="PucR"/>
    <property type="match status" value="1"/>
</dbReference>
<feature type="domain" description="PucR C-terminal helix-turn-helix" evidence="2">
    <location>
        <begin position="436"/>
        <end position="494"/>
    </location>
</feature>
<evidence type="ECO:0000259" key="1">
    <source>
        <dbReference type="Pfam" id="PF07905"/>
    </source>
</evidence>
<evidence type="ECO:0000259" key="2">
    <source>
        <dbReference type="Pfam" id="PF13556"/>
    </source>
</evidence>
<keyword evidence="4" id="KW-1185">Reference proteome</keyword>
<dbReference type="PANTHER" id="PTHR33744">
    <property type="entry name" value="CARBOHYDRATE DIACID REGULATOR"/>
    <property type="match status" value="1"/>
</dbReference>
<sequence>MLLVRTLLRMPELRLRSVVGDECLDRPVTRLYGTELPNPARYLSGGELVLSGLLWHRSAADCETFVGALAQGGVAALAAARAPDARELPEALVDACRRHAIPLLEVPEDLSFAVITERVVQELAAERVGDAGARLGRYRRLLTVVADGGGLDELVTAGEAELAAACWVLSTTGHVVAGPELPDAAFFAREFLRADRLPRVVRGTTLLPVSERGGSRLATWVLAVAGDLAHDEVAAELASLVGVERSRVVQGRRIGNRAAGPLLREVLAGSGDLAARIAAVGWHSDVPLRVLVASASDGRVEPVAALLEEVLAPIAPHALVGAVGAEVYAVAPSGAGWAEAVRTALRTVEPGLGATRVLVGISSPVVAAGLRGAAEEASHARRLGERRAGRTCVVAGEEIALHQLLLAGVPEELRGSLRRRVLGPVLDYDAEHGSDLVGTLRVFLDCSGSWTTAAARLHVHVNTLRYRVGRVEELLGADLSDFASRVDLYLALQAG</sequence>
<comment type="caution">
    <text evidence="3">The sequence shown here is derived from an EMBL/GenBank/DDBJ whole genome shotgun (WGS) entry which is preliminary data.</text>
</comment>
<accession>A0A841C6X6</accession>
<protein>
    <submittedName>
        <fullName evidence="3">DNA-binding PucR family transcriptional regulator</fullName>
    </submittedName>
</protein>
<organism evidence="3 4">
    <name type="scientific">Saccharothrix tamanrassetensis</name>
    <dbReference type="NCBI Taxonomy" id="1051531"/>
    <lineage>
        <taxon>Bacteria</taxon>
        <taxon>Bacillati</taxon>
        <taxon>Actinomycetota</taxon>
        <taxon>Actinomycetes</taxon>
        <taxon>Pseudonocardiales</taxon>
        <taxon>Pseudonocardiaceae</taxon>
        <taxon>Saccharothrix</taxon>
    </lineage>
</organism>
<dbReference type="Proteomes" id="UP000547510">
    <property type="component" value="Unassembled WGS sequence"/>
</dbReference>
<dbReference type="InterPro" id="IPR051448">
    <property type="entry name" value="CdaR-like_regulators"/>
</dbReference>
<keyword evidence="3" id="KW-0238">DNA-binding</keyword>
<dbReference type="EMBL" id="JACHJN010000001">
    <property type="protein sequence ID" value="MBB5954272.1"/>
    <property type="molecule type" value="Genomic_DNA"/>
</dbReference>
<dbReference type="InterPro" id="IPR012914">
    <property type="entry name" value="PucR_dom"/>
</dbReference>
<reference evidence="3 4" key="1">
    <citation type="submission" date="2020-08" db="EMBL/GenBank/DDBJ databases">
        <title>Genomic Encyclopedia of Type Strains, Phase III (KMG-III): the genomes of soil and plant-associated and newly described type strains.</title>
        <authorList>
            <person name="Whitman W."/>
        </authorList>
    </citation>
    <scope>NUCLEOTIDE SEQUENCE [LARGE SCALE GENOMIC DNA]</scope>
    <source>
        <strain evidence="3 4">CECT 8640</strain>
    </source>
</reference>
<dbReference type="GO" id="GO:0003677">
    <property type="term" value="F:DNA binding"/>
    <property type="evidence" value="ECO:0007669"/>
    <property type="project" value="UniProtKB-KW"/>
</dbReference>
<dbReference type="RefSeq" id="WP_184688323.1">
    <property type="nucleotide sequence ID" value="NZ_JACHJN010000001.1"/>
</dbReference>
<evidence type="ECO:0000313" key="4">
    <source>
        <dbReference type="Proteomes" id="UP000547510"/>
    </source>
</evidence>